<accession>D5GAC9</accession>
<name>D5GAC9_TUBMM</name>
<keyword evidence="4" id="KW-1185">Reference proteome</keyword>
<dbReference type="STRING" id="656061.D5GAC9"/>
<feature type="domain" description="25S rRNA (uridine-N(3))-methyltransferase BMT5-like" evidence="2">
    <location>
        <begin position="72"/>
        <end position="238"/>
    </location>
</feature>
<dbReference type="GO" id="GO:0070042">
    <property type="term" value="F:rRNA (uridine-N3-)-methyltransferase activity"/>
    <property type="evidence" value="ECO:0007669"/>
    <property type="project" value="InterPro"/>
</dbReference>
<dbReference type="SUPFAM" id="SSF53335">
    <property type="entry name" value="S-adenosyl-L-methionine-dependent methyltransferases"/>
    <property type="match status" value="1"/>
</dbReference>
<dbReference type="InterPro" id="IPR029063">
    <property type="entry name" value="SAM-dependent_MTases_sf"/>
</dbReference>
<dbReference type="InterPro" id="IPR019446">
    <property type="entry name" value="BMT5-like"/>
</dbReference>
<evidence type="ECO:0000313" key="4">
    <source>
        <dbReference type="Proteomes" id="UP000006911"/>
    </source>
</evidence>
<sequence length="288" mass="32277">MSKKRKHTSAPSSSFTKHPHPHKMQKLTPQPHHHHHHRKLNHPKSKHKPIAKQPPPPPQKLPTLFHPSSRILLLGEGDFSFAASLVRHHHVRHLTATSLDSEAELLEKYPQAAGNIALVRGMVGGGGVVVHGVDAGAVERVKAVRKRRFDVIAFMFPHIGGKSTHLDRQVRDNQQLLQSFFAAAKPLLSPRGVIVVTLFEGKHYELWDIKGLARAVGFQTRTSFKFVPEDYPGYAHARTLGNISGGGRWKGEERDARTFIFEVGDRERDTGSGKQRKRKKRDGSPDED</sequence>
<dbReference type="InParanoid" id="D5GAC9"/>
<dbReference type="GeneID" id="9185765"/>
<dbReference type="AlphaFoldDB" id="D5GAC9"/>
<organism evidence="3 4">
    <name type="scientific">Tuber melanosporum (strain Mel28)</name>
    <name type="common">Perigord black truffle</name>
    <dbReference type="NCBI Taxonomy" id="656061"/>
    <lineage>
        <taxon>Eukaryota</taxon>
        <taxon>Fungi</taxon>
        <taxon>Dikarya</taxon>
        <taxon>Ascomycota</taxon>
        <taxon>Pezizomycotina</taxon>
        <taxon>Pezizomycetes</taxon>
        <taxon>Pezizales</taxon>
        <taxon>Tuberaceae</taxon>
        <taxon>Tuber</taxon>
    </lineage>
</organism>
<dbReference type="Proteomes" id="UP000006911">
    <property type="component" value="Unassembled WGS sequence"/>
</dbReference>
<dbReference type="PANTHER" id="PTHR11538:SF26">
    <property type="entry name" value="FERREDOXIN-FOLD ANTICODON-BINDING DOMAIN-CONTAINING PROTEIN 1"/>
    <property type="match status" value="1"/>
</dbReference>
<protein>
    <submittedName>
        <fullName evidence="3">(Perigord truffle) hypothetical protein</fullName>
    </submittedName>
</protein>
<dbReference type="Pfam" id="PF10354">
    <property type="entry name" value="BMT5-like"/>
    <property type="match status" value="1"/>
</dbReference>
<feature type="region of interest" description="Disordered" evidence="1">
    <location>
        <begin position="1"/>
        <end position="64"/>
    </location>
</feature>
<dbReference type="OMA" id="YPGYKHA"/>
<dbReference type="KEGG" id="tml:GSTUM_00005240001"/>
<feature type="region of interest" description="Disordered" evidence="1">
    <location>
        <begin position="261"/>
        <end position="288"/>
    </location>
</feature>
<dbReference type="GO" id="GO:0070475">
    <property type="term" value="P:rRNA base methylation"/>
    <property type="evidence" value="ECO:0007669"/>
    <property type="project" value="InterPro"/>
</dbReference>
<gene>
    <name evidence="3" type="ORF">GSTUM_00005240001</name>
</gene>
<evidence type="ECO:0000313" key="3">
    <source>
        <dbReference type="EMBL" id="CAZ81483.1"/>
    </source>
</evidence>
<evidence type="ECO:0000259" key="2">
    <source>
        <dbReference type="Pfam" id="PF10354"/>
    </source>
</evidence>
<dbReference type="RefSeq" id="XP_002837292.1">
    <property type="nucleotide sequence ID" value="XM_002837246.1"/>
</dbReference>
<feature type="compositionally biased region" description="Basic residues" evidence="1">
    <location>
        <begin position="17"/>
        <end position="50"/>
    </location>
</feature>
<dbReference type="GO" id="GO:0005737">
    <property type="term" value="C:cytoplasm"/>
    <property type="evidence" value="ECO:0007669"/>
    <property type="project" value="TreeGrafter"/>
</dbReference>
<evidence type="ECO:0000256" key="1">
    <source>
        <dbReference type="SAM" id="MobiDB-lite"/>
    </source>
</evidence>
<dbReference type="HOGENOM" id="CLU_035438_0_1_1"/>
<dbReference type="EMBL" id="FN430075">
    <property type="protein sequence ID" value="CAZ81483.1"/>
    <property type="molecule type" value="Genomic_DNA"/>
</dbReference>
<proteinExistence type="predicted"/>
<feature type="compositionally biased region" description="Basic and acidic residues" evidence="1">
    <location>
        <begin position="261"/>
        <end position="271"/>
    </location>
</feature>
<dbReference type="Gene3D" id="3.40.50.150">
    <property type="entry name" value="Vaccinia Virus protein VP39"/>
    <property type="match status" value="1"/>
</dbReference>
<dbReference type="eggNOG" id="KOG4174">
    <property type="taxonomic scope" value="Eukaryota"/>
</dbReference>
<dbReference type="FunCoup" id="D5GAC9">
    <property type="interactions" value="205"/>
</dbReference>
<reference evidence="3 4" key="1">
    <citation type="journal article" date="2010" name="Nature">
        <title>Perigord black truffle genome uncovers evolutionary origins and mechanisms of symbiosis.</title>
        <authorList>
            <person name="Martin F."/>
            <person name="Kohler A."/>
            <person name="Murat C."/>
            <person name="Balestrini R."/>
            <person name="Coutinho P.M."/>
            <person name="Jaillon O."/>
            <person name="Montanini B."/>
            <person name="Morin E."/>
            <person name="Noel B."/>
            <person name="Percudani R."/>
            <person name="Porcel B."/>
            <person name="Rubini A."/>
            <person name="Amicucci A."/>
            <person name="Amselem J."/>
            <person name="Anthouard V."/>
            <person name="Arcioni S."/>
            <person name="Artiguenave F."/>
            <person name="Aury J.M."/>
            <person name="Ballario P."/>
            <person name="Bolchi A."/>
            <person name="Brenna A."/>
            <person name="Brun A."/>
            <person name="Buee M."/>
            <person name="Cantarel B."/>
            <person name="Chevalier G."/>
            <person name="Couloux A."/>
            <person name="Da Silva C."/>
            <person name="Denoeud F."/>
            <person name="Duplessis S."/>
            <person name="Ghignone S."/>
            <person name="Hilselberger B."/>
            <person name="Iotti M."/>
            <person name="Marcais B."/>
            <person name="Mello A."/>
            <person name="Miranda M."/>
            <person name="Pacioni G."/>
            <person name="Quesneville H."/>
            <person name="Riccioni C."/>
            <person name="Ruotolo R."/>
            <person name="Splivallo R."/>
            <person name="Stocchi V."/>
            <person name="Tisserant E."/>
            <person name="Viscomi A.R."/>
            <person name="Zambonelli A."/>
            <person name="Zampieri E."/>
            <person name="Henrissat B."/>
            <person name="Lebrun M.H."/>
            <person name="Paolocci F."/>
            <person name="Bonfante P."/>
            <person name="Ottonello S."/>
            <person name="Wincker P."/>
        </authorList>
    </citation>
    <scope>NUCLEOTIDE SEQUENCE [LARGE SCALE GENOMIC DNA]</scope>
    <source>
        <strain evidence="3 4">Mel28</strain>
    </source>
</reference>
<dbReference type="PANTHER" id="PTHR11538">
    <property type="entry name" value="PHENYLALANYL-TRNA SYNTHETASE"/>
    <property type="match status" value="1"/>
</dbReference>